<dbReference type="FunFam" id="3.30.70.1150:FF:000001">
    <property type="entry name" value="Acetolactate synthase small subunit"/>
    <property type="match status" value="1"/>
</dbReference>
<dbReference type="PANTHER" id="PTHR30239">
    <property type="entry name" value="ACETOLACTATE SYNTHASE SMALL SUBUNIT"/>
    <property type="match status" value="1"/>
</dbReference>
<comment type="function">
    <text evidence="8">Catalyzes the conversion of 2 pyruvate molecules into acetolactate in the first common step of the biosynthetic pathway of the branched-amino acids such as leucine, isoleucine, and valine.</text>
</comment>
<proteinExistence type="inferred from homology"/>
<dbReference type="Gene3D" id="3.30.70.260">
    <property type="match status" value="1"/>
</dbReference>
<comment type="pathway">
    <text evidence="1 8">Amino-acid biosynthesis; L-isoleucine biosynthesis; L-isoleucine from 2-oxobutanoate: step 1/4.</text>
</comment>
<dbReference type="Pfam" id="PF22629">
    <property type="entry name" value="ACT_AHAS_ss"/>
    <property type="match status" value="1"/>
</dbReference>
<accession>A0A1K2HW43</accession>
<dbReference type="InterPro" id="IPR045865">
    <property type="entry name" value="ACT-like_dom_sf"/>
</dbReference>
<evidence type="ECO:0000256" key="5">
    <source>
        <dbReference type="ARBA" id="ARBA00022605"/>
    </source>
</evidence>
<dbReference type="InterPro" id="IPR027271">
    <property type="entry name" value="Acetolactate_synth/TF_NikR_C"/>
</dbReference>
<evidence type="ECO:0000256" key="3">
    <source>
        <dbReference type="ARBA" id="ARBA00006341"/>
    </source>
</evidence>
<dbReference type="InterPro" id="IPR039557">
    <property type="entry name" value="AHAS_ACT"/>
</dbReference>
<dbReference type="PROSITE" id="PS51671">
    <property type="entry name" value="ACT"/>
    <property type="match status" value="1"/>
</dbReference>
<evidence type="ECO:0000256" key="2">
    <source>
        <dbReference type="ARBA" id="ARBA00005025"/>
    </source>
</evidence>
<keyword evidence="5 8" id="KW-0028">Amino-acid biosynthesis</keyword>
<evidence type="ECO:0000256" key="7">
    <source>
        <dbReference type="ARBA" id="ARBA00048670"/>
    </source>
</evidence>
<keyword evidence="11" id="KW-1185">Reference proteome</keyword>
<reference evidence="10 11" key="1">
    <citation type="submission" date="2016-11" db="EMBL/GenBank/DDBJ databases">
        <authorList>
            <person name="Jaros S."/>
            <person name="Januszkiewicz K."/>
            <person name="Wedrychowicz H."/>
        </authorList>
    </citation>
    <scope>NUCLEOTIDE SEQUENCE [LARGE SCALE GENOMIC DNA]</scope>
    <source>
        <strain evidence="10 11">ATCC 23634</strain>
    </source>
</reference>
<dbReference type="EMBL" id="FPKU01000001">
    <property type="protein sequence ID" value="SFZ82788.1"/>
    <property type="molecule type" value="Genomic_DNA"/>
</dbReference>
<dbReference type="FunFam" id="3.30.70.260:FF:000001">
    <property type="entry name" value="Acetolactate synthase, small subunit"/>
    <property type="match status" value="1"/>
</dbReference>
<dbReference type="RefSeq" id="WP_072339978.1">
    <property type="nucleotide sequence ID" value="NZ_FPKU01000001.1"/>
</dbReference>
<dbReference type="SUPFAM" id="SSF55021">
    <property type="entry name" value="ACT-like"/>
    <property type="match status" value="2"/>
</dbReference>
<evidence type="ECO:0000256" key="1">
    <source>
        <dbReference type="ARBA" id="ARBA00004974"/>
    </source>
</evidence>
<dbReference type="GO" id="GO:0003984">
    <property type="term" value="F:acetolactate synthase activity"/>
    <property type="evidence" value="ECO:0007669"/>
    <property type="project" value="UniProtKB-UniRule"/>
</dbReference>
<dbReference type="PANTHER" id="PTHR30239:SF0">
    <property type="entry name" value="ACETOLACTATE SYNTHASE SMALL SUBUNIT 1, CHLOROPLASTIC"/>
    <property type="match status" value="1"/>
</dbReference>
<comment type="pathway">
    <text evidence="2 8">Amino-acid biosynthesis; L-valine biosynthesis; L-valine from pyruvate: step 1/4.</text>
</comment>
<evidence type="ECO:0000259" key="9">
    <source>
        <dbReference type="PROSITE" id="PS51671"/>
    </source>
</evidence>
<dbReference type="InterPro" id="IPR054480">
    <property type="entry name" value="AHAS_small-like_ACT"/>
</dbReference>
<dbReference type="AlphaFoldDB" id="A0A1K2HW43"/>
<dbReference type="Proteomes" id="UP000183447">
    <property type="component" value="Unassembled WGS sequence"/>
</dbReference>
<dbReference type="GO" id="GO:0009097">
    <property type="term" value="P:isoleucine biosynthetic process"/>
    <property type="evidence" value="ECO:0007669"/>
    <property type="project" value="UniProtKB-UniRule"/>
</dbReference>
<organism evidence="10 11">
    <name type="scientific">Devosia enhydra</name>
    <dbReference type="NCBI Taxonomy" id="665118"/>
    <lineage>
        <taxon>Bacteria</taxon>
        <taxon>Pseudomonadati</taxon>
        <taxon>Pseudomonadota</taxon>
        <taxon>Alphaproteobacteria</taxon>
        <taxon>Hyphomicrobiales</taxon>
        <taxon>Devosiaceae</taxon>
        <taxon>Devosia</taxon>
    </lineage>
</organism>
<evidence type="ECO:0000256" key="4">
    <source>
        <dbReference type="ARBA" id="ARBA00011744"/>
    </source>
</evidence>
<comment type="similarity">
    <text evidence="3 8">Belongs to the acetolactate synthase small subunit family.</text>
</comment>
<protein>
    <recommendedName>
        <fullName evidence="8">Acetolactate synthase small subunit</fullName>
        <shortName evidence="8">AHAS</shortName>
        <shortName evidence="8">ALS</shortName>
        <ecNumber evidence="8">2.2.1.6</ecNumber>
    </recommendedName>
    <alternativeName>
        <fullName evidence="8">Acetohydroxy-acid synthase small subunit</fullName>
    </alternativeName>
</protein>
<dbReference type="Gene3D" id="3.30.70.1150">
    <property type="entry name" value="ACT-like. Chain A, domain 2"/>
    <property type="match status" value="1"/>
</dbReference>
<dbReference type="GO" id="GO:0009099">
    <property type="term" value="P:L-valine biosynthetic process"/>
    <property type="evidence" value="ECO:0007669"/>
    <property type="project" value="UniProtKB-UniRule"/>
</dbReference>
<dbReference type="OrthoDB" id="9787365at2"/>
<dbReference type="EC" id="2.2.1.6" evidence="8"/>
<dbReference type="GO" id="GO:0005829">
    <property type="term" value="C:cytosol"/>
    <property type="evidence" value="ECO:0007669"/>
    <property type="project" value="TreeGrafter"/>
</dbReference>
<dbReference type="InterPro" id="IPR002912">
    <property type="entry name" value="ACT_dom"/>
</dbReference>
<evidence type="ECO:0000256" key="8">
    <source>
        <dbReference type="RuleBase" id="RU368092"/>
    </source>
</evidence>
<evidence type="ECO:0000313" key="11">
    <source>
        <dbReference type="Proteomes" id="UP000183447"/>
    </source>
</evidence>
<dbReference type="STRING" id="665118.SAMN02983003_1276"/>
<dbReference type="InterPro" id="IPR004789">
    <property type="entry name" value="Acetalactate_synth_ssu"/>
</dbReference>
<gene>
    <name evidence="10" type="ORF">SAMN02983003_1276</name>
</gene>
<dbReference type="UniPathway" id="UPA00047">
    <property type="reaction ID" value="UER00055"/>
</dbReference>
<dbReference type="InterPro" id="IPR019455">
    <property type="entry name" value="Acetolactate_synth_ssu_C"/>
</dbReference>
<name>A0A1K2HW43_9HYPH</name>
<evidence type="ECO:0000256" key="6">
    <source>
        <dbReference type="ARBA" id="ARBA00023304"/>
    </source>
</evidence>
<dbReference type="NCBIfam" id="TIGR00119">
    <property type="entry name" value="acolac_sm"/>
    <property type="match status" value="1"/>
</dbReference>
<evidence type="ECO:0000313" key="10">
    <source>
        <dbReference type="EMBL" id="SFZ82788.1"/>
    </source>
</evidence>
<dbReference type="GO" id="GO:1990610">
    <property type="term" value="F:acetolactate synthase regulator activity"/>
    <property type="evidence" value="ECO:0007669"/>
    <property type="project" value="UniProtKB-UniRule"/>
</dbReference>
<keyword evidence="8" id="KW-0808">Transferase</keyword>
<comment type="subunit">
    <text evidence="4 8">Dimer of large and small chains.</text>
</comment>
<sequence length="184" mass="19958">MNAHLQPSGSAYFLSAETQKPERHTLSVLVDNEPGILARIVGLFAARGYNIDSLTVSETEHEKHLSRITVVTVATPKVLLQIKLQLERLVPVHKVYDLTADGKALERELALVKVAGTGDQRVETLRLADAFRAQVVDATTESFVFEVTGKPSKIDSFIALMVPLGLVEVVRTGLAAISRGAEGM</sequence>
<dbReference type="NCBIfam" id="NF008864">
    <property type="entry name" value="PRK11895.1"/>
    <property type="match status" value="1"/>
</dbReference>
<comment type="catalytic activity">
    <reaction evidence="7 8">
        <text>2 pyruvate + H(+) = (2S)-2-acetolactate + CO2</text>
        <dbReference type="Rhea" id="RHEA:25249"/>
        <dbReference type="ChEBI" id="CHEBI:15361"/>
        <dbReference type="ChEBI" id="CHEBI:15378"/>
        <dbReference type="ChEBI" id="CHEBI:16526"/>
        <dbReference type="ChEBI" id="CHEBI:58476"/>
        <dbReference type="EC" id="2.2.1.6"/>
    </reaction>
</comment>
<dbReference type="CDD" id="cd04878">
    <property type="entry name" value="ACT_AHAS"/>
    <property type="match status" value="1"/>
</dbReference>
<dbReference type="UniPathway" id="UPA00049">
    <property type="reaction ID" value="UER00059"/>
</dbReference>
<feature type="domain" description="ACT" evidence="9">
    <location>
        <begin position="25"/>
        <end position="100"/>
    </location>
</feature>
<keyword evidence="6 8" id="KW-0100">Branched-chain amino acid biosynthesis</keyword>
<dbReference type="Pfam" id="PF10369">
    <property type="entry name" value="ALS_ss_C"/>
    <property type="match status" value="1"/>
</dbReference>